<reference evidence="1" key="1">
    <citation type="submission" date="2021-06" db="EMBL/GenBank/DDBJ databases">
        <authorList>
            <person name="Hodson N. C."/>
            <person name="Mongue J. A."/>
            <person name="Jaron S. K."/>
        </authorList>
    </citation>
    <scope>NUCLEOTIDE SEQUENCE</scope>
</reference>
<dbReference type="Proteomes" id="UP000708208">
    <property type="component" value="Unassembled WGS sequence"/>
</dbReference>
<accession>A0A8J2NTC9</accession>
<comment type="caution">
    <text evidence="1">The sequence shown here is derived from an EMBL/GenBank/DDBJ whole genome shotgun (WGS) entry which is preliminary data.</text>
</comment>
<organism evidence="1 2">
    <name type="scientific">Allacma fusca</name>
    <dbReference type="NCBI Taxonomy" id="39272"/>
    <lineage>
        <taxon>Eukaryota</taxon>
        <taxon>Metazoa</taxon>
        <taxon>Ecdysozoa</taxon>
        <taxon>Arthropoda</taxon>
        <taxon>Hexapoda</taxon>
        <taxon>Collembola</taxon>
        <taxon>Symphypleona</taxon>
        <taxon>Sminthuridae</taxon>
        <taxon>Allacma</taxon>
    </lineage>
</organism>
<sequence>MEIDQNQEQEMAEISNVYDPEPAVPALKENSTIAIAFQVLRSEVHKYRTKNELENFNPEELHTSLREKLPDLPTSIYDTIEEYVKKLGLSVENWLKEHYKRVLFFHYGRRNYVLYDFDDFVSDSAGGIDYVKTAERMVRCDRFNNAVKFKVACMYCFEDDVRRIWPSVWKEVGLDQIQFDDCPQLYYWICRLSKQLDKIPLRQEDDSIDGKMFNACIRSSGTSWEYFWNRLSPDIQLQKALDMVYGGEKGELILRK</sequence>
<evidence type="ECO:0000313" key="2">
    <source>
        <dbReference type="Proteomes" id="UP000708208"/>
    </source>
</evidence>
<proteinExistence type="predicted"/>
<dbReference type="EMBL" id="CAJVCH010120502">
    <property type="protein sequence ID" value="CAG7725327.1"/>
    <property type="molecule type" value="Genomic_DNA"/>
</dbReference>
<dbReference type="OrthoDB" id="6407690at2759"/>
<dbReference type="AlphaFoldDB" id="A0A8J2NTC9"/>
<keyword evidence="2" id="KW-1185">Reference proteome</keyword>
<name>A0A8J2NTC9_9HEXA</name>
<gene>
    <name evidence="1" type="ORF">AFUS01_LOCUS14291</name>
</gene>
<protein>
    <submittedName>
        <fullName evidence="1">Uncharacterized protein</fullName>
    </submittedName>
</protein>
<evidence type="ECO:0000313" key="1">
    <source>
        <dbReference type="EMBL" id="CAG7725327.1"/>
    </source>
</evidence>